<evidence type="ECO:0000313" key="12">
    <source>
        <dbReference type="Proteomes" id="UP001295423"/>
    </source>
</evidence>
<dbReference type="InterPro" id="IPR016192">
    <property type="entry name" value="APOBEC/CMP_deaminase_Zn-bd"/>
</dbReference>
<organism evidence="11 12">
    <name type="scientific">Cylindrotheca closterium</name>
    <dbReference type="NCBI Taxonomy" id="2856"/>
    <lineage>
        <taxon>Eukaryota</taxon>
        <taxon>Sar</taxon>
        <taxon>Stramenopiles</taxon>
        <taxon>Ochrophyta</taxon>
        <taxon>Bacillariophyta</taxon>
        <taxon>Bacillariophyceae</taxon>
        <taxon>Bacillariophycidae</taxon>
        <taxon>Bacillariales</taxon>
        <taxon>Bacillariaceae</taxon>
        <taxon>Cylindrotheca</taxon>
    </lineage>
</organism>
<dbReference type="InterPro" id="IPR015517">
    <property type="entry name" value="dCMP_deaminase-rel"/>
</dbReference>
<dbReference type="AlphaFoldDB" id="A0AAD2FNR3"/>
<dbReference type="EC" id="3.5.4.12" evidence="7"/>
<sequence length="446" mass="50027">MKEIGTFNDEKVPSHKRKLFNQKGCDEKEYPNVRDKTGDDEQTQGKRLKAESKPDDTVKTSKRQSYLSWDEYFLSIALLSSKRSKDPDSPSGACIVDKYNRVVAVGYNGFPKGCSDTIFPWQTGKSKTDLHSKEPYVCNSITNAICNKCSDDVAGCRLYVMSFPGSDDAKVIIQSRIKEVVILQTRETLDFESPSCDEQASRILLDMANVRVRYYKPSIPSITLNFLAESSSNLIDKPSQEPSHNDLLAISTSQKESRASQLLLEEAKYDVSNIPDNGRRKDYISWQDYFMAMAFLTAERSKDPNTQVGACIVDSEKRIIGLGYNGFPQGCSDLQLPWARGNKNPLDNKYLYVCHAEVNAIMNKGSANVKGSTIFVALFPCENCAKMIIQSGIKEVVYMSDCYHDTDGARASRIMFQCANVTLRQYVPTMQELILDLTMGNQYGAK</sequence>
<evidence type="ECO:0000256" key="1">
    <source>
        <dbReference type="ARBA" id="ARBA00001947"/>
    </source>
</evidence>
<dbReference type="CDD" id="cd01286">
    <property type="entry name" value="deoxycytidylate_deaminase"/>
    <property type="match status" value="1"/>
</dbReference>
<dbReference type="GO" id="GO:0008270">
    <property type="term" value="F:zinc ion binding"/>
    <property type="evidence" value="ECO:0007669"/>
    <property type="project" value="InterPro"/>
</dbReference>
<dbReference type="GO" id="GO:0009165">
    <property type="term" value="P:nucleotide biosynthetic process"/>
    <property type="evidence" value="ECO:0007669"/>
    <property type="project" value="UniProtKB-KW"/>
</dbReference>
<comment type="caution">
    <text evidence="11">The sequence shown here is derived from an EMBL/GenBank/DDBJ whole genome shotgun (WGS) entry which is preliminary data.</text>
</comment>
<evidence type="ECO:0000313" key="11">
    <source>
        <dbReference type="EMBL" id="CAJ1947487.1"/>
    </source>
</evidence>
<comment type="similarity">
    <text evidence="2">Belongs to the cytidine and deoxycytidylate deaminase family.</text>
</comment>
<feature type="compositionally biased region" description="Basic and acidic residues" evidence="9">
    <location>
        <begin position="24"/>
        <end position="39"/>
    </location>
</feature>
<gene>
    <name evidence="11" type="ORF">CYCCA115_LOCUS11168</name>
</gene>
<feature type="domain" description="CMP/dCMP-type deaminase" evidence="10">
    <location>
        <begin position="285"/>
        <end position="413"/>
    </location>
</feature>
<keyword evidence="3" id="KW-0479">Metal-binding</keyword>
<evidence type="ECO:0000256" key="8">
    <source>
        <dbReference type="ARBA" id="ARBA00041763"/>
    </source>
</evidence>
<keyword evidence="4" id="KW-0545">Nucleotide biosynthesis</keyword>
<dbReference type="PROSITE" id="PS00903">
    <property type="entry name" value="CYT_DCMP_DEAMINASES_1"/>
    <property type="match status" value="1"/>
</dbReference>
<dbReference type="SUPFAM" id="SSF53927">
    <property type="entry name" value="Cytidine deaminase-like"/>
    <property type="match status" value="2"/>
</dbReference>
<evidence type="ECO:0000256" key="2">
    <source>
        <dbReference type="ARBA" id="ARBA00006576"/>
    </source>
</evidence>
<dbReference type="PROSITE" id="PS51747">
    <property type="entry name" value="CYT_DCMP_DEAMINASES_2"/>
    <property type="match status" value="2"/>
</dbReference>
<dbReference type="GO" id="GO:0005737">
    <property type="term" value="C:cytoplasm"/>
    <property type="evidence" value="ECO:0007669"/>
    <property type="project" value="TreeGrafter"/>
</dbReference>
<dbReference type="PANTHER" id="PTHR11086:SF18">
    <property type="entry name" value="DEOXYCYTIDYLATE DEAMINASE"/>
    <property type="match status" value="1"/>
</dbReference>
<proteinExistence type="inferred from homology"/>
<evidence type="ECO:0000256" key="3">
    <source>
        <dbReference type="ARBA" id="ARBA00022723"/>
    </source>
</evidence>
<dbReference type="Gene3D" id="3.40.140.10">
    <property type="entry name" value="Cytidine Deaminase, domain 2"/>
    <property type="match status" value="2"/>
</dbReference>
<dbReference type="InterPro" id="IPR002125">
    <property type="entry name" value="CMP_dCMP_dom"/>
</dbReference>
<dbReference type="GO" id="GO:0004132">
    <property type="term" value="F:dCMP deaminase activity"/>
    <property type="evidence" value="ECO:0007669"/>
    <property type="project" value="UniProtKB-EC"/>
</dbReference>
<protein>
    <recommendedName>
        <fullName evidence="8">dCMP deaminase</fullName>
        <ecNumber evidence="7">3.5.4.12</ecNumber>
    </recommendedName>
    <alternativeName>
        <fullName evidence="8">dCMP deaminase</fullName>
    </alternativeName>
</protein>
<evidence type="ECO:0000256" key="7">
    <source>
        <dbReference type="ARBA" id="ARBA00038938"/>
    </source>
</evidence>
<evidence type="ECO:0000256" key="6">
    <source>
        <dbReference type="ARBA" id="ARBA00022833"/>
    </source>
</evidence>
<dbReference type="EMBL" id="CAKOGP040001728">
    <property type="protein sequence ID" value="CAJ1947487.1"/>
    <property type="molecule type" value="Genomic_DNA"/>
</dbReference>
<evidence type="ECO:0000256" key="9">
    <source>
        <dbReference type="SAM" id="MobiDB-lite"/>
    </source>
</evidence>
<dbReference type="FunFam" id="3.40.140.10:FF:000021">
    <property type="entry name" value="Deoxycytidylate deaminase"/>
    <property type="match status" value="1"/>
</dbReference>
<reference evidence="11" key="1">
    <citation type="submission" date="2023-08" db="EMBL/GenBank/DDBJ databases">
        <authorList>
            <person name="Audoor S."/>
            <person name="Bilcke G."/>
        </authorList>
    </citation>
    <scope>NUCLEOTIDE SEQUENCE</scope>
</reference>
<dbReference type="Proteomes" id="UP001295423">
    <property type="component" value="Unassembled WGS sequence"/>
</dbReference>
<feature type="region of interest" description="Disordered" evidence="9">
    <location>
        <begin position="18"/>
        <end position="59"/>
    </location>
</feature>
<keyword evidence="6" id="KW-0862">Zinc</keyword>
<feature type="domain" description="CMP/dCMP-type deaminase" evidence="10">
    <location>
        <begin position="68"/>
        <end position="204"/>
    </location>
</feature>
<dbReference type="PANTHER" id="PTHR11086">
    <property type="entry name" value="DEOXYCYTIDYLATE DEAMINASE-RELATED"/>
    <property type="match status" value="1"/>
</dbReference>
<accession>A0AAD2FNR3</accession>
<evidence type="ECO:0000256" key="5">
    <source>
        <dbReference type="ARBA" id="ARBA00022801"/>
    </source>
</evidence>
<keyword evidence="5" id="KW-0378">Hydrolase</keyword>
<name>A0AAD2FNR3_9STRA</name>
<dbReference type="InterPro" id="IPR016193">
    <property type="entry name" value="Cytidine_deaminase-like"/>
</dbReference>
<dbReference type="Pfam" id="PF00383">
    <property type="entry name" value="dCMP_cyt_deam_1"/>
    <property type="match status" value="2"/>
</dbReference>
<evidence type="ECO:0000259" key="10">
    <source>
        <dbReference type="PROSITE" id="PS51747"/>
    </source>
</evidence>
<comment type="cofactor">
    <cofactor evidence="1">
        <name>Zn(2+)</name>
        <dbReference type="ChEBI" id="CHEBI:29105"/>
    </cofactor>
</comment>
<feature type="compositionally biased region" description="Basic and acidic residues" evidence="9">
    <location>
        <begin position="48"/>
        <end position="59"/>
    </location>
</feature>
<dbReference type="InterPro" id="IPR035105">
    <property type="entry name" value="Deoxycytidylate_deaminase_dom"/>
</dbReference>
<evidence type="ECO:0000256" key="4">
    <source>
        <dbReference type="ARBA" id="ARBA00022727"/>
    </source>
</evidence>
<keyword evidence="12" id="KW-1185">Reference proteome</keyword>